<dbReference type="InterPro" id="IPR014347">
    <property type="entry name" value="Tautomerase/MIF_sf"/>
</dbReference>
<feature type="domain" description="4-oxalocrotonate tautomerase-like" evidence="3">
    <location>
        <begin position="2"/>
        <end position="60"/>
    </location>
</feature>
<comment type="similarity">
    <text evidence="1">Belongs to the 4-oxalocrotonate tautomerase family.</text>
</comment>
<dbReference type="EC" id="5.3.2.6" evidence="4"/>
<sequence>MPFIQVNLGAGRTAAQKDALIRAVSSAAAEAISVPEASVRVWIVEVPATEVLVGGQTLAERQVRSS</sequence>
<evidence type="ECO:0000256" key="2">
    <source>
        <dbReference type="ARBA" id="ARBA00023235"/>
    </source>
</evidence>
<keyword evidence="5" id="KW-1185">Reference proteome</keyword>
<evidence type="ECO:0000313" key="5">
    <source>
        <dbReference type="Proteomes" id="UP000585638"/>
    </source>
</evidence>
<evidence type="ECO:0000313" key="4">
    <source>
        <dbReference type="EMBL" id="MBB5891387.1"/>
    </source>
</evidence>
<dbReference type="SUPFAM" id="SSF55331">
    <property type="entry name" value="Tautomerase/MIF"/>
    <property type="match status" value="1"/>
</dbReference>
<dbReference type="PANTHER" id="PTHR35530">
    <property type="entry name" value="TAUTOMERASE-RELATED"/>
    <property type="match status" value="1"/>
</dbReference>
<dbReference type="EMBL" id="JACHIR010000001">
    <property type="protein sequence ID" value="MBB5891387.1"/>
    <property type="molecule type" value="Genomic_DNA"/>
</dbReference>
<proteinExistence type="inferred from homology"/>
<dbReference type="PANTHER" id="PTHR35530:SF1">
    <property type="entry name" value="2-HYDROXYMUCONATE TAUTOMERASE"/>
    <property type="match status" value="1"/>
</dbReference>
<dbReference type="AlphaFoldDB" id="A0A7W9KFC0"/>
<reference evidence="4 5" key="1">
    <citation type="submission" date="2020-08" db="EMBL/GenBank/DDBJ databases">
        <title>Sequencing the genomes of 1000 actinobacteria strains.</title>
        <authorList>
            <person name="Klenk H.-P."/>
        </authorList>
    </citation>
    <scope>NUCLEOTIDE SEQUENCE [LARGE SCALE GENOMIC DNA]</scope>
    <source>
        <strain evidence="4 5">DSM 43851</strain>
    </source>
</reference>
<comment type="caution">
    <text evidence="4">The sequence shown here is derived from an EMBL/GenBank/DDBJ whole genome shotgun (WGS) entry which is preliminary data.</text>
</comment>
<dbReference type="Proteomes" id="UP000585638">
    <property type="component" value="Unassembled WGS sequence"/>
</dbReference>
<accession>A0A7W9KFC0</accession>
<organism evidence="4 5">
    <name type="scientific">Kutzneria kofuensis</name>
    <dbReference type="NCBI Taxonomy" id="103725"/>
    <lineage>
        <taxon>Bacteria</taxon>
        <taxon>Bacillati</taxon>
        <taxon>Actinomycetota</taxon>
        <taxon>Actinomycetes</taxon>
        <taxon>Pseudonocardiales</taxon>
        <taxon>Pseudonocardiaceae</taxon>
        <taxon>Kutzneria</taxon>
    </lineage>
</organism>
<dbReference type="Gene3D" id="3.30.429.10">
    <property type="entry name" value="Macrophage Migration Inhibitory Factor"/>
    <property type="match status" value="1"/>
</dbReference>
<evidence type="ECO:0000259" key="3">
    <source>
        <dbReference type="Pfam" id="PF01361"/>
    </source>
</evidence>
<evidence type="ECO:0000256" key="1">
    <source>
        <dbReference type="ARBA" id="ARBA00006723"/>
    </source>
</evidence>
<gene>
    <name evidence="4" type="ORF">BJ998_002583</name>
</gene>
<dbReference type="InterPro" id="IPR004370">
    <property type="entry name" value="4-OT-like_dom"/>
</dbReference>
<dbReference type="Pfam" id="PF01361">
    <property type="entry name" value="Tautomerase"/>
    <property type="match status" value="1"/>
</dbReference>
<keyword evidence="2 4" id="KW-0413">Isomerase</keyword>
<dbReference type="RefSeq" id="WP_184861457.1">
    <property type="nucleotide sequence ID" value="NZ_BAAAWY010000053.1"/>
</dbReference>
<dbReference type="GO" id="GO:0016853">
    <property type="term" value="F:isomerase activity"/>
    <property type="evidence" value="ECO:0007669"/>
    <property type="project" value="UniProtKB-KW"/>
</dbReference>
<name>A0A7W9KFC0_9PSEU</name>
<protein>
    <submittedName>
        <fullName evidence="4">4-oxalocrotonate tautomerase</fullName>
        <ecNumber evidence="4">5.3.2.6</ecNumber>
    </submittedName>
</protein>